<evidence type="ECO:0000313" key="2">
    <source>
        <dbReference type="Proteomes" id="UP001603857"/>
    </source>
</evidence>
<dbReference type="EMBL" id="JBGMDY010000002">
    <property type="protein sequence ID" value="KAL2344184.1"/>
    <property type="molecule type" value="Genomic_DNA"/>
</dbReference>
<proteinExistence type="predicted"/>
<gene>
    <name evidence="1" type="ORF">Fmac_005469</name>
</gene>
<reference evidence="1 2" key="1">
    <citation type="submission" date="2024-08" db="EMBL/GenBank/DDBJ databases">
        <title>Insights into the chromosomal genome structure of Flemingia macrophylla.</title>
        <authorList>
            <person name="Ding Y."/>
            <person name="Zhao Y."/>
            <person name="Bi W."/>
            <person name="Wu M."/>
            <person name="Zhao G."/>
            <person name="Gong Y."/>
            <person name="Li W."/>
            <person name="Zhang P."/>
        </authorList>
    </citation>
    <scope>NUCLEOTIDE SEQUENCE [LARGE SCALE GENOMIC DNA]</scope>
    <source>
        <strain evidence="1">DYQJB</strain>
        <tissue evidence="1">Leaf</tissue>
    </source>
</reference>
<evidence type="ECO:0000313" key="1">
    <source>
        <dbReference type="EMBL" id="KAL2344184.1"/>
    </source>
</evidence>
<protein>
    <submittedName>
        <fullName evidence="1">Uncharacterized protein</fullName>
    </submittedName>
</protein>
<dbReference type="InterPro" id="IPR032675">
    <property type="entry name" value="LRR_dom_sf"/>
</dbReference>
<sequence length="113" mass="12547">MKKSMGIREGFNLKQKYKENASTVAILLKRINSEMASKENTMKRYKGTPHSNFFQWNASASDWVGAKCDASCALVYSLLLPTVGLVGSLPPNTISLLAQLQIVSLYSNNLTRF</sequence>
<name>A0ABD1N7U7_9FABA</name>
<dbReference type="AlphaFoldDB" id="A0ABD1N7U7"/>
<comment type="caution">
    <text evidence="1">The sequence shown here is derived from an EMBL/GenBank/DDBJ whole genome shotgun (WGS) entry which is preliminary data.</text>
</comment>
<organism evidence="1 2">
    <name type="scientific">Flemingia macrophylla</name>
    <dbReference type="NCBI Taxonomy" id="520843"/>
    <lineage>
        <taxon>Eukaryota</taxon>
        <taxon>Viridiplantae</taxon>
        <taxon>Streptophyta</taxon>
        <taxon>Embryophyta</taxon>
        <taxon>Tracheophyta</taxon>
        <taxon>Spermatophyta</taxon>
        <taxon>Magnoliopsida</taxon>
        <taxon>eudicotyledons</taxon>
        <taxon>Gunneridae</taxon>
        <taxon>Pentapetalae</taxon>
        <taxon>rosids</taxon>
        <taxon>fabids</taxon>
        <taxon>Fabales</taxon>
        <taxon>Fabaceae</taxon>
        <taxon>Papilionoideae</taxon>
        <taxon>50 kb inversion clade</taxon>
        <taxon>NPAAA clade</taxon>
        <taxon>indigoferoid/millettioid clade</taxon>
        <taxon>Phaseoleae</taxon>
        <taxon>Flemingia</taxon>
    </lineage>
</organism>
<dbReference type="SUPFAM" id="SSF52058">
    <property type="entry name" value="L domain-like"/>
    <property type="match status" value="1"/>
</dbReference>
<dbReference type="Proteomes" id="UP001603857">
    <property type="component" value="Unassembled WGS sequence"/>
</dbReference>
<accession>A0ABD1N7U7</accession>
<dbReference type="Gene3D" id="3.80.10.10">
    <property type="entry name" value="Ribonuclease Inhibitor"/>
    <property type="match status" value="1"/>
</dbReference>
<keyword evidence="2" id="KW-1185">Reference proteome</keyword>